<comment type="caution">
    <text evidence="6">The sequence shown here is derived from an EMBL/GenBank/DDBJ whole genome shotgun (WGS) entry which is preliminary data.</text>
</comment>
<dbReference type="Proteomes" id="UP000440668">
    <property type="component" value="Unassembled WGS sequence"/>
</dbReference>
<evidence type="ECO:0000259" key="5">
    <source>
        <dbReference type="PROSITE" id="PS01124"/>
    </source>
</evidence>
<proteinExistence type="predicted"/>
<keyword evidence="1" id="KW-0805">Transcription regulation</keyword>
<protein>
    <submittedName>
        <fullName evidence="6">Helix-turn-helix domain-containing protein</fullName>
    </submittedName>
</protein>
<dbReference type="GO" id="GO:0043565">
    <property type="term" value="F:sequence-specific DNA binding"/>
    <property type="evidence" value="ECO:0007669"/>
    <property type="project" value="InterPro"/>
</dbReference>
<dbReference type="SMART" id="SM00342">
    <property type="entry name" value="HTH_ARAC"/>
    <property type="match status" value="1"/>
</dbReference>
<dbReference type="PROSITE" id="PS01124">
    <property type="entry name" value="HTH_ARAC_FAMILY_2"/>
    <property type="match status" value="1"/>
</dbReference>
<evidence type="ECO:0000313" key="6">
    <source>
        <dbReference type="EMBL" id="MTG90195.1"/>
    </source>
</evidence>
<organism evidence="6 7">
    <name type="scientific">Cellulosimicrobium composti</name>
    <dbReference type="NCBI Taxonomy" id="2672572"/>
    <lineage>
        <taxon>Bacteria</taxon>
        <taxon>Bacillati</taxon>
        <taxon>Actinomycetota</taxon>
        <taxon>Actinomycetes</taxon>
        <taxon>Micrococcales</taxon>
        <taxon>Promicromonosporaceae</taxon>
        <taxon>Cellulosimicrobium</taxon>
    </lineage>
</organism>
<dbReference type="Pfam" id="PF12833">
    <property type="entry name" value="HTH_18"/>
    <property type="match status" value="1"/>
</dbReference>
<dbReference type="Pfam" id="PF20240">
    <property type="entry name" value="DUF6597"/>
    <property type="match status" value="1"/>
</dbReference>
<dbReference type="PROSITE" id="PS00041">
    <property type="entry name" value="HTH_ARAC_FAMILY_1"/>
    <property type="match status" value="1"/>
</dbReference>
<dbReference type="Gene3D" id="1.10.10.60">
    <property type="entry name" value="Homeodomain-like"/>
    <property type="match status" value="1"/>
</dbReference>
<feature type="region of interest" description="Disordered" evidence="4">
    <location>
        <begin position="319"/>
        <end position="340"/>
    </location>
</feature>
<evidence type="ECO:0000256" key="2">
    <source>
        <dbReference type="ARBA" id="ARBA00023125"/>
    </source>
</evidence>
<evidence type="ECO:0000256" key="3">
    <source>
        <dbReference type="ARBA" id="ARBA00023163"/>
    </source>
</evidence>
<dbReference type="AlphaFoldDB" id="A0A6N7ZL07"/>
<dbReference type="InterPro" id="IPR050204">
    <property type="entry name" value="AraC_XylS_family_regulators"/>
</dbReference>
<dbReference type="PANTHER" id="PTHR46796">
    <property type="entry name" value="HTH-TYPE TRANSCRIPTIONAL ACTIVATOR RHAS-RELATED"/>
    <property type="match status" value="1"/>
</dbReference>
<dbReference type="InterPro" id="IPR009057">
    <property type="entry name" value="Homeodomain-like_sf"/>
</dbReference>
<dbReference type="EMBL" id="WMKA01000040">
    <property type="protein sequence ID" value="MTG90195.1"/>
    <property type="molecule type" value="Genomic_DNA"/>
</dbReference>
<keyword evidence="3" id="KW-0804">Transcription</keyword>
<dbReference type="InterPro" id="IPR018060">
    <property type="entry name" value="HTH_AraC"/>
</dbReference>
<accession>A0A6N7ZL07</accession>
<evidence type="ECO:0000313" key="7">
    <source>
        <dbReference type="Proteomes" id="UP000440668"/>
    </source>
</evidence>
<dbReference type="GO" id="GO:0003700">
    <property type="term" value="F:DNA-binding transcription factor activity"/>
    <property type="evidence" value="ECO:0007669"/>
    <property type="project" value="InterPro"/>
</dbReference>
<evidence type="ECO:0000256" key="1">
    <source>
        <dbReference type="ARBA" id="ARBA00023015"/>
    </source>
</evidence>
<feature type="region of interest" description="Disordered" evidence="4">
    <location>
        <begin position="15"/>
        <end position="38"/>
    </location>
</feature>
<evidence type="ECO:0000256" key="4">
    <source>
        <dbReference type="SAM" id="MobiDB-lite"/>
    </source>
</evidence>
<sequence>MTPMLVSAGRASLGGMRQVFDDGPPEASRTHGPTTSVRGLVDPAAARAGFELVRVAPAPDLADLVERHWVVRWDLPPGTSFTQVLVPHPVANVVAEESGYAAHGVPPGLFERTLTGSGAVVGTKLRPGAFRVLLGHPDAVRPGVRVPAATFLGPTAARTGAAALALAVAGSDEDAARTVEPLLRARAARARTSRSTQDLDRVARVLAALVRGDLGPGAGVADLAAVVGTSPRSLQRLFATYLGVSPKWVLQRHRVHLAADLLAADPDQDLAALATAVGYYDQAHLGTDFARATGSTPGAYARRCAASRAALVGSAAGWPIPRPGRPRRPSAAHRLASWQA</sequence>
<keyword evidence="2" id="KW-0238">DNA-binding</keyword>
<feature type="domain" description="HTH araC/xylS-type" evidence="5">
    <location>
        <begin position="204"/>
        <end position="303"/>
    </location>
</feature>
<reference evidence="6 7" key="1">
    <citation type="submission" date="2019-11" db="EMBL/GenBank/DDBJ databases">
        <title>Cellulosimicrobium composti sp. nov. isolated from a compost.</title>
        <authorList>
            <person name="Yang Y."/>
        </authorList>
    </citation>
    <scope>NUCLEOTIDE SEQUENCE [LARGE SCALE GENOMIC DNA]</scope>
    <source>
        <strain evidence="6 7">BIT-GX5</strain>
    </source>
</reference>
<name>A0A6N7ZL07_9MICO</name>
<gene>
    <name evidence="6" type="ORF">GJV82_14780</name>
</gene>
<dbReference type="SUPFAM" id="SSF46689">
    <property type="entry name" value="Homeodomain-like"/>
    <property type="match status" value="1"/>
</dbReference>
<dbReference type="InterPro" id="IPR018062">
    <property type="entry name" value="HTH_AraC-typ_CS"/>
</dbReference>
<dbReference type="InterPro" id="IPR046532">
    <property type="entry name" value="DUF6597"/>
</dbReference>